<reference evidence="2" key="1">
    <citation type="submission" date="2021-05" db="EMBL/GenBank/DDBJ databases">
        <authorList>
            <person name="Alioto T."/>
            <person name="Alioto T."/>
            <person name="Gomez Garrido J."/>
        </authorList>
    </citation>
    <scope>NUCLEOTIDE SEQUENCE</scope>
</reference>
<name>A0A8D9B3X0_9HEMI</name>
<evidence type="ECO:0000256" key="1">
    <source>
        <dbReference type="SAM" id="MobiDB-lite"/>
    </source>
</evidence>
<feature type="compositionally biased region" description="Low complexity" evidence="1">
    <location>
        <begin position="92"/>
        <end position="104"/>
    </location>
</feature>
<dbReference type="EMBL" id="HBUF01608243">
    <property type="protein sequence ID" value="CAG6778114.1"/>
    <property type="molecule type" value="Transcribed_RNA"/>
</dbReference>
<dbReference type="AlphaFoldDB" id="A0A8D9B3X0"/>
<sequence>MSKQEARAATKTQTKINDLLASQIESLTMNSSDSDSDSATNVNKTGFSPSRQSTQPMTSQAPQTMTSFWRKNSLVSQYPTLVLRAPTSSTQASPSVPSATVPASQGPSATIPSPNRQSGPQTPSKSSDGSSESALNQQSRPQGTFVRPSESASSPSSSQPTRPQTLSRPSEGASSSSPIKPTAPSSASFKASPFLIPDTAAPTTTSRSTPYSYTANSLSRTTTAPYPEEHRPSSSSSSSSNTQSPTDPKKPKQPDNCVLS</sequence>
<feature type="compositionally biased region" description="Polar residues" evidence="1">
    <location>
        <begin position="39"/>
        <end position="68"/>
    </location>
</feature>
<feature type="region of interest" description="Disordered" evidence="1">
    <location>
        <begin position="27"/>
        <end position="68"/>
    </location>
</feature>
<protein>
    <submittedName>
        <fullName evidence="2">Uncharacterized protein</fullName>
    </submittedName>
</protein>
<organism evidence="2">
    <name type="scientific">Cacopsylla melanoneura</name>
    <dbReference type="NCBI Taxonomy" id="428564"/>
    <lineage>
        <taxon>Eukaryota</taxon>
        <taxon>Metazoa</taxon>
        <taxon>Ecdysozoa</taxon>
        <taxon>Arthropoda</taxon>
        <taxon>Hexapoda</taxon>
        <taxon>Insecta</taxon>
        <taxon>Pterygota</taxon>
        <taxon>Neoptera</taxon>
        <taxon>Paraneoptera</taxon>
        <taxon>Hemiptera</taxon>
        <taxon>Sternorrhyncha</taxon>
        <taxon>Psylloidea</taxon>
        <taxon>Psyllidae</taxon>
        <taxon>Psyllinae</taxon>
        <taxon>Cacopsylla</taxon>
    </lineage>
</organism>
<feature type="compositionally biased region" description="Low complexity" evidence="1">
    <location>
        <begin position="147"/>
        <end position="215"/>
    </location>
</feature>
<proteinExistence type="predicted"/>
<feature type="region of interest" description="Disordered" evidence="1">
    <location>
        <begin position="86"/>
        <end position="260"/>
    </location>
</feature>
<evidence type="ECO:0000313" key="2">
    <source>
        <dbReference type="EMBL" id="CAG6778114.1"/>
    </source>
</evidence>
<feature type="compositionally biased region" description="Polar residues" evidence="1">
    <location>
        <begin position="105"/>
        <end position="142"/>
    </location>
</feature>
<accession>A0A8D9B3X0</accession>